<reference evidence="1 3" key="1">
    <citation type="submission" date="2015-03" db="EMBL/GenBank/DDBJ databases">
        <authorList>
            <consortium name="Pathogen Informatics"/>
            <person name="Murphy D."/>
        </authorList>
    </citation>
    <scope>NUCLEOTIDE SEQUENCE [LARGE SCALE GENOMIC DNA]</scope>
    <source>
        <strain evidence="1 3">IP27818</strain>
    </source>
</reference>
<accession>A0A9P1PY00</accession>
<gene>
    <name evidence="1" type="ORF">ERS137939_03462</name>
    <name evidence="2" type="ORF">RSF11_000715</name>
</gene>
<proteinExistence type="predicted"/>
<dbReference type="Proteomes" id="UP001182355">
    <property type="component" value="Unassembled WGS sequence"/>
</dbReference>
<dbReference type="EMBL" id="CPZF01000010">
    <property type="protein sequence ID" value="CNG19233.1"/>
    <property type="molecule type" value="Genomic_DNA"/>
</dbReference>
<evidence type="ECO:0000313" key="1">
    <source>
        <dbReference type="EMBL" id="CNG19233.1"/>
    </source>
</evidence>
<organism evidence="1 3">
    <name type="scientific">Yersinia enterocolitica</name>
    <dbReference type="NCBI Taxonomy" id="630"/>
    <lineage>
        <taxon>Bacteria</taxon>
        <taxon>Pseudomonadati</taxon>
        <taxon>Pseudomonadota</taxon>
        <taxon>Gammaproteobacteria</taxon>
        <taxon>Enterobacterales</taxon>
        <taxon>Yersiniaceae</taxon>
        <taxon>Yersinia</taxon>
    </lineage>
</organism>
<sequence length="168" mass="19184">MENSPTQVYVKQSASDEVLIRIKEMEKKISEKFSVEEGMSEVNAKSVAEAYGVSQNIANIMLNHDVGDFTTVAKLVILQREGVSFSEINKFAKNNNSSMEGFFSTLFTSKSFKIEYLLSDFENKVHERLNYISGIEISDESRFSDLHSFFKKKRTGIYRFTLFVLSSL</sequence>
<name>A0A9P1PY00_YEREN</name>
<evidence type="ECO:0000313" key="2">
    <source>
        <dbReference type="EMBL" id="ELI8101036.1"/>
    </source>
</evidence>
<reference evidence="2" key="2">
    <citation type="submission" date="2023-02" db="EMBL/GenBank/DDBJ databases">
        <authorList>
            <person name="Ashton P.M."/>
            <person name="Dallman T."/>
            <person name="Nair S."/>
            <person name="De Pinna E."/>
            <person name="Peters T."/>
            <person name="Grant K."/>
        </authorList>
    </citation>
    <scope>NUCLEOTIDE SEQUENCE</scope>
    <source>
        <strain evidence="2">01103883</strain>
    </source>
</reference>
<comment type="caution">
    <text evidence="1">The sequence shown here is derived from an EMBL/GenBank/DDBJ whole genome shotgun (WGS) entry which is preliminary data.</text>
</comment>
<protein>
    <submittedName>
        <fullName evidence="1">Uncharacterized protein</fullName>
    </submittedName>
</protein>
<dbReference type="RefSeq" id="WP_195765167.1">
    <property type="nucleotide sequence ID" value="NZ_CAKODN010000001.1"/>
</dbReference>
<evidence type="ECO:0000313" key="3">
    <source>
        <dbReference type="Proteomes" id="UP000041356"/>
    </source>
</evidence>
<dbReference type="Proteomes" id="UP000041356">
    <property type="component" value="Unassembled WGS sequence"/>
</dbReference>
<dbReference type="AlphaFoldDB" id="A0A9P1PY00"/>
<dbReference type="EMBL" id="ABNAVX010000002">
    <property type="protein sequence ID" value="ELI8101036.1"/>
    <property type="molecule type" value="Genomic_DNA"/>
</dbReference>